<feature type="region of interest" description="Disordered" evidence="1">
    <location>
        <begin position="67"/>
        <end position="100"/>
    </location>
</feature>
<keyword evidence="3" id="KW-1185">Reference proteome</keyword>
<evidence type="ECO:0000313" key="3">
    <source>
        <dbReference type="Proteomes" id="UP000419138"/>
    </source>
</evidence>
<dbReference type="Pfam" id="PF19690">
    <property type="entry name" value="DUF6191"/>
    <property type="match status" value="1"/>
</dbReference>
<organism evidence="2 3">
    <name type="scientific">Streptomyces jumonjinensis</name>
    <dbReference type="NCBI Taxonomy" id="1945"/>
    <lineage>
        <taxon>Bacteria</taxon>
        <taxon>Bacillati</taxon>
        <taxon>Actinomycetota</taxon>
        <taxon>Actinomycetes</taxon>
        <taxon>Kitasatosporales</taxon>
        <taxon>Streptomycetaceae</taxon>
        <taxon>Streptomyces</taxon>
    </lineage>
</organism>
<dbReference type="RefSeq" id="WP_153483092.1">
    <property type="nucleotide sequence ID" value="NZ_JBEPDZ010000010.1"/>
</dbReference>
<name>A0A646KM96_STRJU</name>
<reference evidence="2 3" key="1">
    <citation type="submission" date="2019-05" db="EMBL/GenBank/DDBJ databases">
        <title>Comparative genomics and metabolomics analyses of clavulanic acid producing Streptomyces species provides insight into specialized metabolism and evolution of beta-lactam biosynthetic gene clusters.</title>
        <authorList>
            <person name="Moore M.A."/>
            <person name="Cruz-Morales P."/>
            <person name="Barona Gomez F."/>
            <person name="Kapil T."/>
        </authorList>
    </citation>
    <scope>NUCLEOTIDE SEQUENCE [LARGE SCALE GENOMIC DNA]</scope>
    <source>
        <strain evidence="2 3">NRRL 5741</strain>
    </source>
</reference>
<protein>
    <submittedName>
        <fullName evidence="2">Uncharacterized protein</fullName>
    </submittedName>
</protein>
<comment type="caution">
    <text evidence="2">The sequence shown here is derived from an EMBL/GenBank/DDBJ whole genome shotgun (WGS) entry which is preliminary data.</text>
</comment>
<dbReference type="OrthoDB" id="3692692at2"/>
<evidence type="ECO:0000313" key="2">
    <source>
        <dbReference type="EMBL" id="MQT03449.1"/>
    </source>
</evidence>
<sequence length="100" mass="10828">MEFIVFMTLPGLVILLVVIAFADQIMRATGLGKRTGQVSATGFEQLHATFSPGKQSELKERQSALLLKDDDEDGAPPHRSTVDLDGGRAVVRLPRAPETP</sequence>
<evidence type="ECO:0000256" key="1">
    <source>
        <dbReference type="SAM" id="MobiDB-lite"/>
    </source>
</evidence>
<dbReference type="EMBL" id="VCLA01000170">
    <property type="protein sequence ID" value="MQT03449.1"/>
    <property type="molecule type" value="Genomic_DNA"/>
</dbReference>
<dbReference type="Proteomes" id="UP000419138">
    <property type="component" value="Unassembled WGS sequence"/>
</dbReference>
<proteinExistence type="predicted"/>
<accession>A0A646KM96</accession>
<gene>
    <name evidence="2" type="ORF">FF041_25650</name>
</gene>
<dbReference type="InterPro" id="IPR045684">
    <property type="entry name" value="DUF6191"/>
</dbReference>
<dbReference type="AlphaFoldDB" id="A0A646KM96"/>